<dbReference type="Gene3D" id="3.30.70.20">
    <property type="match status" value="1"/>
</dbReference>
<dbReference type="EMBL" id="VSSQ01098952">
    <property type="protein sequence ID" value="MPN41717.1"/>
    <property type="molecule type" value="Genomic_DNA"/>
</dbReference>
<accession>A0A645HS12</accession>
<gene>
    <name evidence="5" type="ORF">SDC9_189272</name>
</gene>
<keyword evidence="1" id="KW-0479">Metal-binding</keyword>
<evidence type="ECO:0000259" key="4">
    <source>
        <dbReference type="PROSITE" id="PS51379"/>
    </source>
</evidence>
<dbReference type="InterPro" id="IPR017900">
    <property type="entry name" value="4Fe4S_Fe_S_CS"/>
</dbReference>
<reference evidence="5" key="1">
    <citation type="submission" date="2019-08" db="EMBL/GenBank/DDBJ databases">
        <authorList>
            <person name="Kucharzyk K."/>
            <person name="Murdoch R.W."/>
            <person name="Higgins S."/>
            <person name="Loffler F."/>
        </authorList>
    </citation>
    <scope>NUCLEOTIDE SEQUENCE</scope>
</reference>
<dbReference type="PROSITE" id="PS00198">
    <property type="entry name" value="4FE4S_FER_1"/>
    <property type="match status" value="1"/>
</dbReference>
<dbReference type="InterPro" id="IPR017896">
    <property type="entry name" value="4Fe4S_Fe-S-bd"/>
</dbReference>
<dbReference type="AlphaFoldDB" id="A0A645HS12"/>
<dbReference type="InterPro" id="IPR001080">
    <property type="entry name" value="3Fe4S_ferredoxin"/>
</dbReference>
<keyword evidence="3" id="KW-0411">Iron-sulfur</keyword>
<evidence type="ECO:0000313" key="5">
    <source>
        <dbReference type="EMBL" id="MPN41717.1"/>
    </source>
</evidence>
<evidence type="ECO:0000256" key="2">
    <source>
        <dbReference type="ARBA" id="ARBA00023004"/>
    </source>
</evidence>
<dbReference type="PRINTS" id="PR00352">
    <property type="entry name" value="3FE4SFRDOXIN"/>
</dbReference>
<proteinExistence type="predicted"/>
<evidence type="ECO:0000256" key="1">
    <source>
        <dbReference type="ARBA" id="ARBA00022723"/>
    </source>
</evidence>
<dbReference type="GO" id="GO:0051536">
    <property type="term" value="F:iron-sulfur cluster binding"/>
    <property type="evidence" value="ECO:0007669"/>
    <property type="project" value="UniProtKB-KW"/>
</dbReference>
<protein>
    <recommendedName>
        <fullName evidence="4">4Fe-4S ferredoxin-type domain-containing protein</fullName>
    </recommendedName>
</protein>
<feature type="domain" description="4Fe-4S ferredoxin-type" evidence="4">
    <location>
        <begin position="20"/>
        <end position="47"/>
    </location>
</feature>
<dbReference type="SUPFAM" id="SSF54862">
    <property type="entry name" value="4Fe-4S ferredoxins"/>
    <property type="match status" value="1"/>
</dbReference>
<comment type="caution">
    <text evidence="5">The sequence shown here is derived from an EMBL/GenBank/DDBJ whole genome shotgun (WGS) entry which is preliminary data.</text>
</comment>
<name>A0A645HS12_9ZZZZ</name>
<sequence length="79" mass="8881">MLYGQFIILTFKNSTIMAIKKVWVEEDCTSCGVCESLCPEVFLIKDISTVIEGVDYSDYESQIKEAADSCPVEVIKFSE</sequence>
<dbReference type="GO" id="GO:0009055">
    <property type="term" value="F:electron transfer activity"/>
    <property type="evidence" value="ECO:0007669"/>
    <property type="project" value="InterPro"/>
</dbReference>
<dbReference type="GO" id="GO:0005506">
    <property type="term" value="F:iron ion binding"/>
    <property type="evidence" value="ECO:0007669"/>
    <property type="project" value="InterPro"/>
</dbReference>
<dbReference type="PROSITE" id="PS51379">
    <property type="entry name" value="4FE4S_FER_2"/>
    <property type="match status" value="1"/>
</dbReference>
<organism evidence="5">
    <name type="scientific">bioreactor metagenome</name>
    <dbReference type="NCBI Taxonomy" id="1076179"/>
    <lineage>
        <taxon>unclassified sequences</taxon>
        <taxon>metagenomes</taxon>
        <taxon>ecological metagenomes</taxon>
    </lineage>
</organism>
<dbReference type="Pfam" id="PF13370">
    <property type="entry name" value="Fer4_13"/>
    <property type="match status" value="1"/>
</dbReference>
<keyword evidence="2" id="KW-0408">Iron</keyword>
<evidence type="ECO:0000256" key="3">
    <source>
        <dbReference type="ARBA" id="ARBA00023014"/>
    </source>
</evidence>